<proteinExistence type="predicted"/>
<dbReference type="OrthoDB" id="696115at2759"/>
<feature type="region of interest" description="Disordered" evidence="2">
    <location>
        <begin position="270"/>
        <end position="301"/>
    </location>
</feature>
<comment type="caution">
    <text evidence="4">The sequence shown here is derived from an EMBL/GenBank/DDBJ whole genome shotgun (WGS) entry which is preliminary data.</text>
</comment>
<feature type="compositionally biased region" description="Polar residues" evidence="2">
    <location>
        <begin position="272"/>
        <end position="284"/>
    </location>
</feature>
<dbReference type="GO" id="GO:0003676">
    <property type="term" value="F:nucleic acid binding"/>
    <property type="evidence" value="ECO:0007669"/>
    <property type="project" value="InterPro"/>
</dbReference>
<gene>
    <name evidence="4" type="ORF">EJB05_20156</name>
</gene>
<evidence type="ECO:0000256" key="1">
    <source>
        <dbReference type="PROSITE-ProRule" id="PRU00047"/>
    </source>
</evidence>
<keyword evidence="1" id="KW-0862">Zinc</keyword>
<evidence type="ECO:0000313" key="4">
    <source>
        <dbReference type="EMBL" id="TVU28632.1"/>
    </source>
</evidence>
<dbReference type="InterPro" id="IPR036875">
    <property type="entry name" value="Znf_CCHC_sf"/>
</dbReference>
<evidence type="ECO:0000313" key="5">
    <source>
        <dbReference type="Proteomes" id="UP000324897"/>
    </source>
</evidence>
<organism evidence="4 5">
    <name type="scientific">Eragrostis curvula</name>
    <name type="common">weeping love grass</name>
    <dbReference type="NCBI Taxonomy" id="38414"/>
    <lineage>
        <taxon>Eukaryota</taxon>
        <taxon>Viridiplantae</taxon>
        <taxon>Streptophyta</taxon>
        <taxon>Embryophyta</taxon>
        <taxon>Tracheophyta</taxon>
        <taxon>Spermatophyta</taxon>
        <taxon>Magnoliopsida</taxon>
        <taxon>Liliopsida</taxon>
        <taxon>Poales</taxon>
        <taxon>Poaceae</taxon>
        <taxon>PACMAD clade</taxon>
        <taxon>Chloridoideae</taxon>
        <taxon>Eragrostideae</taxon>
        <taxon>Eragrostidinae</taxon>
        <taxon>Eragrostis</taxon>
    </lineage>
</organism>
<name>A0A5J9UXK2_9POAL</name>
<feature type="domain" description="CCHC-type" evidence="3">
    <location>
        <begin position="203"/>
        <end position="218"/>
    </location>
</feature>
<dbReference type="PANTHER" id="PTHR31286:SF134">
    <property type="entry name" value="OS01G0559450 PROTEIN"/>
    <property type="match status" value="1"/>
</dbReference>
<dbReference type="PANTHER" id="PTHR31286">
    <property type="entry name" value="GLYCINE-RICH CELL WALL STRUCTURAL PROTEIN 1.8-LIKE"/>
    <property type="match status" value="1"/>
</dbReference>
<keyword evidence="5" id="KW-1185">Reference proteome</keyword>
<keyword evidence="1" id="KW-0479">Metal-binding</keyword>
<dbReference type="InterPro" id="IPR025836">
    <property type="entry name" value="Zn_knuckle_CX2CX4HX4C"/>
</dbReference>
<feature type="region of interest" description="Disordered" evidence="2">
    <location>
        <begin position="373"/>
        <end position="419"/>
    </location>
</feature>
<accession>A0A5J9UXK2</accession>
<feature type="non-terminal residue" evidence="4">
    <location>
        <position position="1"/>
    </location>
</feature>
<protein>
    <recommendedName>
        <fullName evidence="3">CCHC-type domain-containing protein</fullName>
    </recommendedName>
</protein>
<dbReference type="Proteomes" id="UP000324897">
    <property type="component" value="Chromosome 1"/>
</dbReference>
<dbReference type="PROSITE" id="PS50158">
    <property type="entry name" value="ZF_CCHC"/>
    <property type="match status" value="1"/>
</dbReference>
<dbReference type="SUPFAM" id="SSF57756">
    <property type="entry name" value="Retrovirus zinc finger-like domains"/>
    <property type="match status" value="1"/>
</dbReference>
<evidence type="ECO:0000256" key="2">
    <source>
        <dbReference type="SAM" id="MobiDB-lite"/>
    </source>
</evidence>
<dbReference type="EMBL" id="RWGY01000011">
    <property type="protein sequence ID" value="TVU28632.1"/>
    <property type="molecule type" value="Genomic_DNA"/>
</dbReference>
<keyword evidence="1" id="KW-0863">Zinc-finger</keyword>
<dbReference type="InterPro" id="IPR001878">
    <property type="entry name" value="Znf_CCHC"/>
</dbReference>
<evidence type="ECO:0000259" key="3">
    <source>
        <dbReference type="PROSITE" id="PS50158"/>
    </source>
</evidence>
<reference evidence="4 5" key="1">
    <citation type="journal article" date="2019" name="Sci. Rep.">
        <title>A high-quality genome of Eragrostis curvula grass provides insights into Poaceae evolution and supports new strategies to enhance forage quality.</title>
        <authorList>
            <person name="Carballo J."/>
            <person name="Santos B.A.C.M."/>
            <person name="Zappacosta D."/>
            <person name="Garbus I."/>
            <person name="Selva J.P."/>
            <person name="Gallo C.A."/>
            <person name="Diaz A."/>
            <person name="Albertini E."/>
            <person name="Caccamo M."/>
            <person name="Echenique V."/>
        </authorList>
    </citation>
    <scope>NUCLEOTIDE SEQUENCE [LARGE SCALE GENOMIC DNA]</scope>
    <source>
        <strain evidence="5">cv. Victoria</strain>
        <tissue evidence="4">Leaf</tissue>
    </source>
</reference>
<dbReference type="AlphaFoldDB" id="A0A5J9UXK2"/>
<dbReference type="Pfam" id="PF14392">
    <property type="entry name" value="zf-CCHC_4"/>
    <property type="match status" value="1"/>
</dbReference>
<dbReference type="Gramene" id="TVU28632">
    <property type="protein sequence ID" value="TVU28632"/>
    <property type="gene ID" value="EJB05_20156"/>
</dbReference>
<dbReference type="InterPro" id="IPR040256">
    <property type="entry name" value="At4g02000-like"/>
</dbReference>
<dbReference type="GO" id="GO:0008270">
    <property type="term" value="F:zinc ion binding"/>
    <property type="evidence" value="ECO:0007669"/>
    <property type="project" value="UniProtKB-KW"/>
</dbReference>
<sequence>MVIGLEAMVDGAEEEEGEDDDDFEIDLEDLEAQVGKKFLAIARYFSGKSYFARGLFEEMQGYWGVNLKAPAKVLDANKFLLEFHSEYDRNKVVLGGPWRHKGDAVIVVNYDGLTRPSEVVIESILLWVRLYDLPPVMMSKDCGERLGRRFGRVTCVDTRFTNYLRLRVVFPLGKVLVPEMIVRVKGRSEMAVKVRYENVPHFCFICGRIGHAKGNCPDEDDDSGVRYGEELRALPPKRMREVPVKPVAPKVVRALNYVGDQKVRVENMATAPRQTSAQPRSSVSGGEVVPGASHVKPADAEMRDKDVTVPAEVASELASGIERIFVQGQWVEINTRSRGIGSREFVSLENMTSDEATSDGRTAVPLNQIKPSASDRFNARKNTGNNMMTDKKQALKVASGGRDIEKIKKGKVQPSASCG</sequence>